<name>A0A7X6R222_9NOCA</name>
<dbReference type="AlphaFoldDB" id="A0A7X6R222"/>
<keyword evidence="7" id="KW-1185">Reference proteome</keyword>
<protein>
    <submittedName>
        <fullName evidence="6">ABC transporter ATP-binding protein</fullName>
    </submittedName>
</protein>
<dbReference type="Pfam" id="PF00005">
    <property type="entry name" value="ABC_tran"/>
    <property type="match status" value="1"/>
</dbReference>
<dbReference type="GO" id="GO:0005524">
    <property type="term" value="F:ATP binding"/>
    <property type="evidence" value="ECO:0007669"/>
    <property type="project" value="UniProtKB-KW"/>
</dbReference>
<gene>
    <name evidence="6" type="ORF">HGB38_06635</name>
</gene>
<dbReference type="PANTHER" id="PTHR43423">
    <property type="entry name" value="ABC TRANSPORTER I FAMILY MEMBER 17"/>
    <property type="match status" value="1"/>
</dbReference>
<evidence type="ECO:0000256" key="1">
    <source>
        <dbReference type="ARBA" id="ARBA00022448"/>
    </source>
</evidence>
<accession>A0A7X6R222</accession>
<dbReference type="GO" id="GO:0016020">
    <property type="term" value="C:membrane"/>
    <property type="evidence" value="ECO:0007669"/>
    <property type="project" value="InterPro"/>
</dbReference>
<evidence type="ECO:0000256" key="2">
    <source>
        <dbReference type="ARBA" id="ARBA00022741"/>
    </source>
</evidence>
<dbReference type="InterPro" id="IPR003439">
    <property type="entry name" value="ABC_transporter-like_ATP-bd"/>
</dbReference>
<dbReference type="RefSeq" id="WP_062969993.1">
    <property type="nucleotide sequence ID" value="NZ_JAAXOS010000003.1"/>
</dbReference>
<evidence type="ECO:0000313" key="7">
    <source>
        <dbReference type="Proteomes" id="UP000540698"/>
    </source>
</evidence>
<evidence type="ECO:0000256" key="3">
    <source>
        <dbReference type="ARBA" id="ARBA00022840"/>
    </source>
</evidence>
<keyword evidence="3 6" id="KW-0067">ATP-binding</keyword>
<dbReference type="Gene3D" id="3.40.50.300">
    <property type="entry name" value="P-loop containing nucleotide triphosphate hydrolases"/>
    <property type="match status" value="1"/>
</dbReference>
<proteinExistence type="predicted"/>
<dbReference type="GO" id="GO:0016887">
    <property type="term" value="F:ATP hydrolysis activity"/>
    <property type="evidence" value="ECO:0007669"/>
    <property type="project" value="InterPro"/>
</dbReference>
<evidence type="ECO:0000259" key="5">
    <source>
        <dbReference type="PROSITE" id="PS50893"/>
    </source>
</evidence>
<keyword evidence="1" id="KW-0813">Transport</keyword>
<dbReference type="InterPro" id="IPR003593">
    <property type="entry name" value="AAA+_ATPase"/>
</dbReference>
<dbReference type="Proteomes" id="UP000540698">
    <property type="component" value="Unassembled WGS sequence"/>
</dbReference>
<dbReference type="PROSITE" id="PS00211">
    <property type="entry name" value="ABC_TRANSPORTER_1"/>
    <property type="match status" value="1"/>
</dbReference>
<reference evidence="6 7" key="1">
    <citation type="submission" date="2020-04" db="EMBL/GenBank/DDBJ databases">
        <title>MicrobeNet Type strains.</title>
        <authorList>
            <person name="Nicholson A.C."/>
        </authorList>
    </citation>
    <scope>NUCLEOTIDE SEQUENCE [LARGE SCALE GENOMIC DNA]</scope>
    <source>
        <strain evidence="6 7">DSM 44956</strain>
    </source>
</reference>
<dbReference type="PANTHER" id="PTHR43423:SF1">
    <property type="entry name" value="ABC TRANSPORTER I FAMILY MEMBER 17"/>
    <property type="match status" value="1"/>
</dbReference>
<dbReference type="EMBL" id="JAAXOS010000003">
    <property type="protein sequence ID" value="NKY25900.1"/>
    <property type="molecule type" value="Genomic_DNA"/>
</dbReference>
<evidence type="ECO:0000313" key="6">
    <source>
        <dbReference type="EMBL" id="NKY25900.1"/>
    </source>
</evidence>
<evidence type="ECO:0000256" key="4">
    <source>
        <dbReference type="ARBA" id="ARBA00022967"/>
    </source>
</evidence>
<keyword evidence="4" id="KW-1278">Translocase</keyword>
<dbReference type="SMART" id="SM00382">
    <property type="entry name" value="AAA"/>
    <property type="match status" value="1"/>
</dbReference>
<sequence>MTGIIVDRVSAGHASTPVLVDAEAVFPRGACAAVTGPSGAGKTTLLRLLNRLADPTGGRILLDGTPITRLDVLELRRRVGLVPQHPTLLTDTVADEIRLARPGLPAPRVEELLTRVGLPPEFVAHRCAHLSGGQAQRVCLARALAVEPDVLLLDEPTSALDTAAAAAVTALIGEHTRGGGAVVLVSHDTDFLAGVADTIWMLHRGQLTRSPRPLDHTTSQ</sequence>
<dbReference type="SUPFAM" id="SSF52540">
    <property type="entry name" value="P-loop containing nucleoside triphosphate hydrolases"/>
    <property type="match status" value="1"/>
</dbReference>
<dbReference type="InterPro" id="IPR015856">
    <property type="entry name" value="ABC_transpr_CbiO/EcfA_su"/>
</dbReference>
<feature type="domain" description="ABC transporter" evidence="5">
    <location>
        <begin position="4"/>
        <end position="220"/>
    </location>
</feature>
<dbReference type="GO" id="GO:0022857">
    <property type="term" value="F:transmembrane transporter activity"/>
    <property type="evidence" value="ECO:0007669"/>
    <property type="project" value="UniProtKB-ARBA"/>
</dbReference>
<dbReference type="PROSITE" id="PS50893">
    <property type="entry name" value="ABC_TRANSPORTER_2"/>
    <property type="match status" value="1"/>
</dbReference>
<keyword evidence="2" id="KW-0547">Nucleotide-binding</keyword>
<dbReference type="CDD" id="cd03225">
    <property type="entry name" value="ABC_cobalt_CbiO_domain1"/>
    <property type="match status" value="1"/>
</dbReference>
<comment type="caution">
    <text evidence="6">The sequence shown here is derived from an EMBL/GenBank/DDBJ whole genome shotgun (WGS) entry which is preliminary data.</text>
</comment>
<organism evidence="6 7">
    <name type="scientific">Nocardia gamkensis</name>
    <dbReference type="NCBI Taxonomy" id="352869"/>
    <lineage>
        <taxon>Bacteria</taxon>
        <taxon>Bacillati</taxon>
        <taxon>Actinomycetota</taxon>
        <taxon>Actinomycetes</taxon>
        <taxon>Mycobacteriales</taxon>
        <taxon>Nocardiaceae</taxon>
        <taxon>Nocardia</taxon>
    </lineage>
</organism>
<dbReference type="InterPro" id="IPR017871">
    <property type="entry name" value="ABC_transporter-like_CS"/>
</dbReference>
<dbReference type="InterPro" id="IPR027417">
    <property type="entry name" value="P-loop_NTPase"/>
</dbReference>